<dbReference type="GO" id="GO:0004519">
    <property type="term" value="F:endonuclease activity"/>
    <property type="evidence" value="ECO:0007669"/>
    <property type="project" value="UniProtKB-KW"/>
</dbReference>
<protein>
    <submittedName>
        <fullName evidence="3">Endonuclease/exonuclease/phosphatase family protein</fullName>
    </submittedName>
</protein>
<keyword evidence="1" id="KW-0472">Membrane</keyword>
<dbReference type="GeneID" id="78127047"/>
<name>A0A5N6S2Q2_9BIFI</name>
<keyword evidence="3" id="KW-0255">Endonuclease</keyword>
<keyword evidence="3" id="KW-0540">Nuclease</keyword>
<evidence type="ECO:0000313" key="4">
    <source>
        <dbReference type="Proteomes" id="UP000325415"/>
    </source>
</evidence>
<dbReference type="Pfam" id="PF03372">
    <property type="entry name" value="Exo_endo_phos"/>
    <property type="match status" value="1"/>
</dbReference>
<feature type="transmembrane region" description="Helical" evidence="1">
    <location>
        <begin position="33"/>
        <end position="53"/>
    </location>
</feature>
<dbReference type="OrthoDB" id="2340043at2"/>
<proteinExistence type="predicted"/>
<dbReference type="Gene3D" id="3.60.10.10">
    <property type="entry name" value="Endonuclease/exonuclease/phosphatase"/>
    <property type="match status" value="1"/>
</dbReference>
<reference evidence="3 4" key="1">
    <citation type="submission" date="2018-04" db="EMBL/GenBank/DDBJ databases">
        <authorList>
            <person name="Eckel V.P."/>
            <person name="Vogel R.F."/>
        </authorList>
    </citation>
    <scope>NUCLEOTIDE SEQUENCE [LARGE SCALE GENOMIC DNA]</scope>
    <source>
        <strain evidence="4">TMW 2.1764</strain>
    </source>
</reference>
<keyword evidence="1" id="KW-1133">Transmembrane helix</keyword>
<dbReference type="RefSeq" id="WP_152580606.1">
    <property type="nucleotide sequence ID" value="NZ_QDAG01000004.1"/>
</dbReference>
<evidence type="ECO:0000259" key="2">
    <source>
        <dbReference type="Pfam" id="PF03372"/>
    </source>
</evidence>
<keyword evidence="4" id="KW-1185">Reference proteome</keyword>
<feature type="transmembrane region" description="Helical" evidence="1">
    <location>
        <begin position="60"/>
        <end position="79"/>
    </location>
</feature>
<dbReference type="GO" id="GO:0004527">
    <property type="term" value="F:exonuclease activity"/>
    <property type="evidence" value="ECO:0007669"/>
    <property type="project" value="UniProtKB-KW"/>
</dbReference>
<comment type="caution">
    <text evidence="3">The sequence shown here is derived from an EMBL/GenBank/DDBJ whole genome shotgun (WGS) entry which is preliminary data.</text>
</comment>
<evidence type="ECO:0000313" key="3">
    <source>
        <dbReference type="EMBL" id="KAE8128814.1"/>
    </source>
</evidence>
<feature type="domain" description="Endonuclease/exonuclease/phosphatase" evidence="2">
    <location>
        <begin position="121"/>
        <end position="336"/>
    </location>
</feature>
<evidence type="ECO:0000256" key="1">
    <source>
        <dbReference type="SAM" id="Phobius"/>
    </source>
</evidence>
<keyword evidence="3" id="KW-0269">Exonuclease</keyword>
<dbReference type="Proteomes" id="UP000325415">
    <property type="component" value="Unassembled WGS sequence"/>
</dbReference>
<sequence length="347" mass="37475">MSIAIAIALALIIGWACLRFLPAGAEGRMPLPYLIAFIHFLWIPSALCGVLAAAQGYWHLAVLAVVLAVIIAAFDLPYYRHTLRMLRRNAQPEDSAQHDLQQSSQHTSDAAQRTPYEFSVMTLNCRYGRADARMIVEAVRSRAIAVLSLQEMSENLLNYLAAAGLNQLLPHHQIGTMRDTDNGGFNGIWTNLPVTAAIADTVDIPAAAVPSLVVAVPQQCAADSRTILCASAHPKSPMRGCAQWSRGIIGLAGVNSNTRAASTIVMGDLNANLHHPSFRALLRSGLRDATLSQGTGRIPTFPIWLPWPRLELDHIVFSNGLEARAVESFAIPGSDHLALAATLSVTR</sequence>
<dbReference type="SUPFAM" id="SSF56219">
    <property type="entry name" value="DNase I-like"/>
    <property type="match status" value="1"/>
</dbReference>
<dbReference type="AlphaFoldDB" id="A0A5N6S2Q2"/>
<keyword evidence="3" id="KW-0378">Hydrolase</keyword>
<keyword evidence="1" id="KW-0812">Transmembrane</keyword>
<organism evidence="3 4">
    <name type="scientific">Bifidobacterium tibiigranuli</name>
    <dbReference type="NCBI Taxonomy" id="2172043"/>
    <lineage>
        <taxon>Bacteria</taxon>
        <taxon>Bacillati</taxon>
        <taxon>Actinomycetota</taxon>
        <taxon>Actinomycetes</taxon>
        <taxon>Bifidobacteriales</taxon>
        <taxon>Bifidobacteriaceae</taxon>
        <taxon>Bifidobacterium</taxon>
    </lineage>
</organism>
<accession>A0A5N6S2Q2</accession>
<dbReference type="EMBL" id="QDAG01000004">
    <property type="protein sequence ID" value="KAE8128814.1"/>
    <property type="molecule type" value="Genomic_DNA"/>
</dbReference>
<dbReference type="InterPro" id="IPR005135">
    <property type="entry name" value="Endo/exonuclease/phosphatase"/>
</dbReference>
<gene>
    <name evidence="3" type="ORF">DDE84_05040</name>
</gene>
<dbReference type="InterPro" id="IPR036691">
    <property type="entry name" value="Endo/exonu/phosph_ase_sf"/>
</dbReference>